<evidence type="ECO:0000259" key="4">
    <source>
        <dbReference type="Pfam" id="PF04783"/>
    </source>
</evidence>
<protein>
    <recommendedName>
        <fullName evidence="7">Nitrate regulatory gene2 protein-like</fullName>
    </recommendedName>
</protein>
<feature type="compositionally biased region" description="Basic and acidic residues" evidence="2">
    <location>
        <begin position="100"/>
        <end position="113"/>
    </location>
</feature>
<comment type="caution">
    <text evidence="5">The sequence shown here is derived from an EMBL/GenBank/DDBJ whole genome shotgun (WGS) entry which is preliminary data.</text>
</comment>
<organism evidence="5 6">
    <name type="scientific">Dipteronia sinensis</name>
    <dbReference type="NCBI Taxonomy" id="43782"/>
    <lineage>
        <taxon>Eukaryota</taxon>
        <taxon>Viridiplantae</taxon>
        <taxon>Streptophyta</taxon>
        <taxon>Embryophyta</taxon>
        <taxon>Tracheophyta</taxon>
        <taxon>Spermatophyta</taxon>
        <taxon>Magnoliopsida</taxon>
        <taxon>eudicotyledons</taxon>
        <taxon>Gunneridae</taxon>
        <taxon>Pentapetalae</taxon>
        <taxon>rosids</taxon>
        <taxon>malvids</taxon>
        <taxon>Sapindales</taxon>
        <taxon>Sapindaceae</taxon>
        <taxon>Hippocastanoideae</taxon>
        <taxon>Acereae</taxon>
        <taxon>Dipteronia</taxon>
    </lineage>
</organism>
<feature type="compositionally biased region" description="Low complexity" evidence="2">
    <location>
        <begin position="377"/>
        <end position="388"/>
    </location>
</feature>
<evidence type="ECO:0000259" key="3">
    <source>
        <dbReference type="Pfam" id="PF04782"/>
    </source>
</evidence>
<sequence>MGCGGSKVDDLPLVNLCRERKQLVKAASEHRYAFAAAHVSYFYSLKEVGEAFRKFVDEELVIGAGSSPDSPVLTLPSDEGKSSSKRRNLNSSSSTSISHSVDDKVIGEDDSHSHSHLHLSSGSDSDLDSDSGHIQIEDSQGEEDAPPQQHQQYQVPPFYYSNDYNNYGQQNWVYPPPNGNFNMYYMKKSATPAKSVVYEEPQRQFADSGYGYGYGHSGYSASPPPPPPYPNGGYFGFSMGSPSENQQQQQTSPPAKTRPPSPPRVSTWDYLNVFETYENTSNYNGMYPGSFKYGYGSSTSSPDSTVVREREGIPELEDETEPEVFKKEEMNANAKVKVKVNVNFGEGTSRSVPMQNSTSESESHYTEKPGPREVKSSSDSSLHSIVSKSPEEEDYIARKKGVSFEVDQDSPIATVEIDSPDPSSLSTLSVHRTRDLQEVVKEIRDEFETASSFGKEVAVLLEVGKLPYRRRPAPLKVIFSRILYLVAPSMLSSHPSHISSIQLTSRTMKIAKEYCGEAGKDYDMKSGNLSSTLEKLYEWEKKLYKEVKDEEKLRLIYEKKCKELRTLDDQGAESSKVDATQASIRKLLTKINVCIKAVDTISSRIHKLRDEELQPQLTELVHGLIRMWRSMLKCHQKQFQAIMESKVRSLKANTGFQKDSGLKATIDLEMELRKWCTLFNNWVYTQKSYVESLNEWLLKCLLHEPEETPDGPAPFSPSRIGAPPVFVICNDWYQAIVRITEKEVCGAMSSFASTLHQLWERHDEEQRQRIKADYLSKDFEKRLRTLRLERGKIEHDQDALSDKTAVSKVSESGVSPLDDLKVDLDSMRKRLEEERARHKETIKLVHNAASSSLQAGLIPIFEALNKFSSEVVKAHEEVRLEYVGGS</sequence>
<evidence type="ECO:0000313" key="5">
    <source>
        <dbReference type="EMBL" id="KAK3230629.1"/>
    </source>
</evidence>
<feature type="compositionally biased region" description="Polar residues" evidence="2">
    <location>
        <begin position="240"/>
        <end position="250"/>
    </location>
</feature>
<dbReference type="PANTHER" id="PTHR21450:SF2">
    <property type="entry name" value="FAMILY PROTEIN, PUTATIVE (DUF630 AND DUF632)-RELATED"/>
    <property type="match status" value="1"/>
</dbReference>
<accession>A0AAE0B7N1</accession>
<keyword evidence="6" id="KW-1185">Reference proteome</keyword>
<feature type="compositionally biased region" description="Low complexity" evidence="2">
    <location>
        <begin position="89"/>
        <end position="99"/>
    </location>
</feature>
<proteinExistence type="predicted"/>
<evidence type="ECO:0000313" key="6">
    <source>
        <dbReference type="Proteomes" id="UP001281410"/>
    </source>
</evidence>
<dbReference type="AlphaFoldDB" id="A0AAE0B7N1"/>
<feature type="region of interest" description="Disordered" evidence="2">
    <location>
        <begin position="297"/>
        <end position="321"/>
    </location>
</feature>
<feature type="compositionally biased region" description="Polar residues" evidence="2">
    <location>
        <begin position="346"/>
        <end position="360"/>
    </location>
</feature>
<feature type="region of interest" description="Disordered" evidence="2">
    <location>
        <begin position="217"/>
        <end position="266"/>
    </location>
</feature>
<feature type="region of interest" description="Disordered" evidence="2">
    <location>
        <begin position="66"/>
        <end position="151"/>
    </location>
</feature>
<evidence type="ECO:0008006" key="7">
    <source>
        <dbReference type="Google" id="ProtNLM"/>
    </source>
</evidence>
<dbReference type="Proteomes" id="UP001281410">
    <property type="component" value="Unassembled WGS sequence"/>
</dbReference>
<dbReference type="InterPro" id="IPR006867">
    <property type="entry name" value="DUF632"/>
</dbReference>
<dbReference type="InterPro" id="IPR006868">
    <property type="entry name" value="DUF630"/>
</dbReference>
<dbReference type="Pfam" id="PF04782">
    <property type="entry name" value="DUF632"/>
    <property type="match status" value="1"/>
</dbReference>
<name>A0AAE0B7N1_9ROSI</name>
<dbReference type="Pfam" id="PF04783">
    <property type="entry name" value="DUF630"/>
    <property type="match status" value="1"/>
</dbReference>
<dbReference type="EMBL" id="JANJYJ010000001">
    <property type="protein sequence ID" value="KAK3230629.1"/>
    <property type="molecule type" value="Genomic_DNA"/>
</dbReference>
<dbReference type="PANTHER" id="PTHR21450">
    <property type="entry name" value="PROTEIN ALTERED PHOSPHATE STARVATION RESPONSE 1"/>
    <property type="match status" value="1"/>
</dbReference>
<evidence type="ECO:0000256" key="1">
    <source>
        <dbReference type="SAM" id="Coils"/>
    </source>
</evidence>
<feature type="region of interest" description="Disordered" evidence="2">
    <location>
        <begin position="346"/>
        <end position="392"/>
    </location>
</feature>
<feature type="domain" description="DUF632" evidence="3">
    <location>
        <begin position="436"/>
        <end position="756"/>
    </location>
</feature>
<feature type="coiled-coil region" evidence="1">
    <location>
        <begin position="817"/>
        <end position="848"/>
    </location>
</feature>
<keyword evidence="1" id="KW-0175">Coiled coil</keyword>
<reference evidence="5" key="1">
    <citation type="journal article" date="2023" name="Plant J.">
        <title>Genome sequences and population genomics provide insights into the demographic history, inbreeding, and mutation load of two 'living fossil' tree species of Dipteronia.</title>
        <authorList>
            <person name="Feng Y."/>
            <person name="Comes H.P."/>
            <person name="Chen J."/>
            <person name="Zhu S."/>
            <person name="Lu R."/>
            <person name="Zhang X."/>
            <person name="Li P."/>
            <person name="Qiu J."/>
            <person name="Olsen K.M."/>
            <person name="Qiu Y."/>
        </authorList>
    </citation>
    <scope>NUCLEOTIDE SEQUENCE</scope>
    <source>
        <strain evidence="5">NBL</strain>
    </source>
</reference>
<gene>
    <name evidence="5" type="ORF">Dsin_002510</name>
</gene>
<feature type="domain" description="DUF630" evidence="4">
    <location>
        <begin position="1"/>
        <end position="59"/>
    </location>
</feature>
<evidence type="ECO:0000256" key="2">
    <source>
        <dbReference type="SAM" id="MobiDB-lite"/>
    </source>
</evidence>
<feature type="compositionally biased region" description="Basic and acidic residues" evidence="2">
    <location>
        <begin position="361"/>
        <end position="376"/>
    </location>
</feature>